<dbReference type="EMBL" id="KZ996658">
    <property type="protein sequence ID" value="RKO88525.1"/>
    <property type="molecule type" value="Genomic_DNA"/>
</dbReference>
<dbReference type="OrthoDB" id="2963168at2759"/>
<gene>
    <name evidence="1" type="ORF">BDK51DRAFT_41014</name>
</gene>
<dbReference type="Proteomes" id="UP000269721">
    <property type="component" value="Unassembled WGS sequence"/>
</dbReference>
<evidence type="ECO:0000313" key="1">
    <source>
        <dbReference type="EMBL" id="RKO88525.1"/>
    </source>
</evidence>
<sequence length="220" mass="24770">MKTFCSIWGHRLPSSYYYELPRPDFPASPPLIKHMVLNLKMEAAKTAHCAQTAKHFQGAVLYGLSPDRIRARRARKSYGLRLSMLQSDYLQVHRSAPAPADVFTNREDGRPWVWLFSPLVAAGDPVKSDAYYLHEFEPLVTTADQVDVQILASDERVTQSVCSSRVGDQHTIGFIRATSLPQRGNRGVQVKMYLGLTQMEFIVKVLSSGFESRVNLVVET</sequence>
<reference evidence="2" key="1">
    <citation type="journal article" date="2018" name="Nat. Microbiol.">
        <title>Leveraging single-cell genomics to expand the fungal tree of life.</title>
        <authorList>
            <person name="Ahrendt S.R."/>
            <person name="Quandt C.A."/>
            <person name="Ciobanu D."/>
            <person name="Clum A."/>
            <person name="Salamov A."/>
            <person name="Andreopoulos B."/>
            <person name="Cheng J.F."/>
            <person name="Woyke T."/>
            <person name="Pelin A."/>
            <person name="Henrissat B."/>
            <person name="Reynolds N.K."/>
            <person name="Benny G.L."/>
            <person name="Smith M.E."/>
            <person name="James T.Y."/>
            <person name="Grigoriev I.V."/>
        </authorList>
    </citation>
    <scope>NUCLEOTIDE SEQUENCE [LARGE SCALE GENOMIC DNA]</scope>
</reference>
<organism evidence="1 2">
    <name type="scientific">Blyttiomyces helicus</name>
    <dbReference type="NCBI Taxonomy" id="388810"/>
    <lineage>
        <taxon>Eukaryota</taxon>
        <taxon>Fungi</taxon>
        <taxon>Fungi incertae sedis</taxon>
        <taxon>Chytridiomycota</taxon>
        <taxon>Chytridiomycota incertae sedis</taxon>
        <taxon>Chytridiomycetes</taxon>
        <taxon>Chytridiomycetes incertae sedis</taxon>
        <taxon>Blyttiomyces</taxon>
    </lineage>
</organism>
<dbReference type="AlphaFoldDB" id="A0A4P9WAE6"/>
<name>A0A4P9WAE6_9FUNG</name>
<accession>A0A4P9WAE6</accession>
<keyword evidence="2" id="KW-1185">Reference proteome</keyword>
<dbReference type="PANTHER" id="PTHR14187">
    <property type="entry name" value="ALPHA KINASE/ELONGATION FACTOR 2 KINASE"/>
    <property type="match status" value="1"/>
</dbReference>
<dbReference type="PANTHER" id="PTHR14187:SF5">
    <property type="entry name" value="HEAT SHOCK 70 KDA PROTEIN 12A"/>
    <property type="match status" value="1"/>
</dbReference>
<proteinExistence type="predicted"/>
<protein>
    <submittedName>
        <fullName evidence="1">Uncharacterized protein</fullName>
    </submittedName>
</protein>
<evidence type="ECO:0000313" key="2">
    <source>
        <dbReference type="Proteomes" id="UP000269721"/>
    </source>
</evidence>